<dbReference type="STRING" id="670386.D3BSZ1"/>
<comment type="subcellular location">
    <subcellularLocation>
        <location evidence="1">Membrane</location>
        <topology evidence="1">Multi-pass membrane protein</topology>
    </subcellularLocation>
</comment>
<dbReference type="PROSITE" id="PS50088">
    <property type="entry name" value="ANK_REPEAT"/>
    <property type="match status" value="3"/>
</dbReference>
<comment type="similarity">
    <text evidence="8">Belongs to the DHHC palmitoyltransferase family.</text>
</comment>
<dbReference type="InParanoid" id="D3BSZ1"/>
<feature type="repeat" description="ANK" evidence="7">
    <location>
        <begin position="197"/>
        <end position="229"/>
    </location>
</feature>
<keyword evidence="4 8" id="KW-1133">Transmembrane helix</keyword>
<evidence type="ECO:0000256" key="8">
    <source>
        <dbReference type="RuleBase" id="RU079119"/>
    </source>
</evidence>
<feature type="transmembrane region" description="Helical" evidence="8">
    <location>
        <begin position="573"/>
        <end position="591"/>
    </location>
</feature>
<evidence type="ECO:0000313" key="12">
    <source>
        <dbReference type="Proteomes" id="UP000001396"/>
    </source>
</evidence>
<keyword evidence="8" id="KW-0012">Acyltransferase</keyword>
<keyword evidence="5 7" id="KW-0040">ANK repeat</keyword>
<dbReference type="SMART" id="SM00248">
    <property type="entry name" value="ANK"/>
    <property type="match status" value="4"/>
</dbReference>
<dbReference type="InterPro" id="IPR001594">
    <property type="entry name" value="Palmitoyltrfase_DHHC"/>
</dbReference>
<dbReference type="Gene3D" id="1.25.40.20">
    <property type="entry name" value="Ankyrin repeat-containing domain"/>
    <property type="match status" value="3"/>
</dbReference>
<accession>D3BSZ1</accession>
<keyword evidence="8" id="KW-0808">Transferase</keyword>
<organism evidence="11 12">
    <name type="scientific">Heterostelium pallidum (strain ATCC 26659 / Pp 5 / PN500)</name>
    <name type="common">Cellular slime mold</name>
    <name type="synonym">Polysphondylium pallidum</name>
    <dbReference type="NCBI Taxonomy" id="670386"/>
    <lineage>
        <taxon>Eukaryota</taxon>
        <taxon>Amoebozoa</taxon>
        <taxon>Evosea</taxon>
        <taxon>Eumycetozoa</taxon>
        <taxon>Dictyostelia</taxon>
        <taxon>Acytosteliales</taxon>
        <taxon>Acytosteliaceae</taxon>
        <taxon>Heterostelium</taxon>
    </lineage>
</organism>
<keyword evidence="2 8" id="KW-0812">Transmembrane</keyword>
<dbReference type="OMA" id="VMWISWI"/>
<feature type="compositionally biased region" description="Acidic residues" evidence="9">
    <location>
        <begin position="111"/>
        <end position="125"/>
    </location>
</feature>
<feature type="compositionally biased region" description="Low complexity" evidence="9">
    <location>
        <begin position="68"/>
        <end position="78"/>
    </location>
</feature>
<protein>
    <recommendedName>
        <fullName evidence="8">Palmitoyltransferase</fullName>
        <ecNumber evidence="8">2.3.1.225</ecNumber>
    </recommendedName>
</protein>
<dbReference type="Pfam" id="PF12796">
    <property type="entry name" value="Ank_2"/>
    <property type="match status" value="2"/>
</dbReference>
<gene>
    <name evidence="11" type="ORF">PPL_11112</name>
</gene>
<sequence>MKKSVLSNSRELENQSLLSKSTVDDHIINDDDIDDDDDLHQNNNNNNSNNIKSKSSNNNNSDRKREMNGNNNQQSQGHGHSHVNGICNGHSHSPTTEKNQTHRSRQNENYRDDDEDDFDDDDDFGDFDKKMVGGNTNGNGNGNAVADGQTTKSFLVSELIHFAALGDLDQVVSVFDRIRTKYPSISSRTFINEVDDDGNTALHWACYRKHFNVVKYLISKGADADIPNIDQNQTPLHWACLSGDPHLVYYLVGHGADFDKRDKRGLNSLLLSSSNHPDVHIVRYLIHKGMSVSSKDDENHTALHWAAFSVSISRAELDCVDNLGRTPFHWAAYKGYIEATKVLFEEGSSMTIRDNDNRTPYELALTRSTEPVLKFLKHQIATQSKHSAKRSKYSSSNKFWFMMALIGNLIFFTTLFTFKIYISLPILIVVANFARMIFQHFWEDDLPNVLPVTWWIIGCVICYWTYFFLILWNTPYYTISHIFINLFSAVFFYCLCKLPFTDPGVIKSSPKNDERAFLDCLELNEKIPEICVTCFTNRPIRSKHCKVCKTCVARFDHHCIWINNCVGAKNHRLFILLLLSYNIIAVPIYYVTFKMFATDPNAPAFTSGNYINSMLYYYDTNRMISIFIIYGLCAAAWIWKLLSAQLLGISLNYTINEVVNMTKYTYLRKDGKWNVFNRGVFNNIYEFLYEYKKWYITYTN</sequence>
<dbReference type="Pfam" id="PF01529">
    <property type="entry name" value="DHHC"/>
    <property type="match status" value="1"/>
</dbReference>
<dbReference type="PROSITE" id="PS50216">
    <property type="entry name" value="DHHC"/>
    <property type="match status" value="1"/>
</dbReference>
<feature type="domain" description="Palmitoyltransferase DHHC" evidence="10">
    <location>
        <begin position="526"/>
        <end position="660"/>
    </location>
</feature>
<dbReference type="PANTHER" id="PTHR24161">
    <property type="entry name" value="ANK_REP_REGION DOMAIN-CONTAINING PROTEIN-RELATED"/>
    <property type="match status" value="1"/>
</dbReference>
<evidence type="ECO:0000256" key="7">
    <source>
        <dbReference type="PROSITE-ProRule" id="PRU00023"/>
    </source>
</evidence>
<dbReference type="Proteomes" id="UP000001396">
    <property type="component" value="Unassembled WGS sequence"/>
</dbReference>
<proteinExistence type="inferred from homology"/>
<evidence type="ECO:0000256" key="2">
    <source>
        <dbReference type="ARBA" id="ARBA00022692"/>
    </source>
</evidence>
<comment type="domain">
    <text evidence="8">The DHHC domain is required for palmitoyltransferase activity.</text>
</comment>
<feature type="transmembrane region" description="Helical" evidence="8">
    <location>
        <begin position="454"/>
        <end position="472"/>
    </location>
</feature>
<dbReference type="RefSeq" id="XP_020427740.1">
    <property type="nucleotide sequence ID" value="XM_020581870.1"/>
</dbReference>
<dbReference type="FunCoup" id="D3BSZ1">
    <property type="interactions" value="26"/>
</dbReference>
<feature type="region of interest" description="Disordered" evidence="9">
    <location>
        <begin position="27"/>
        <end position="144"/>
    </location>
</feature>
<keyword evidence="12" id="KW-1185">Reference proteome</keyword>
<evidence type="ECO:0000256" key="6">
    <source>
        <dbReference type="ARBA" id="ARBA00023136"/>
    </source>
</evidence>
<feature type="repeat" description="ANK" evidence="7">
    <location>
        <begin position="323"/>
        <end position="355"/>
    </location>
</feature>
<comment type="catalytic activity">
    <reaction evidence="8">
        <text>L-cysteinyl-[protein] + hexadecanoyl-CoA = S-hexadecanoyl-L-cysteinyl-[protein] + CoA</text>
        <dbReference type="Rhea" id="RHEA:36683"/>
        <dbReference type="Rhea" id="RHEA-COMP:10131"/>
        <dbReference type="Rhea" id="RHEA-COMP:11032"/>
        <dbReference type="ChEBI" id="CHEBI:29950"/>
        <dbReference type="ChEBI" id="CHEBI:57287"/>
        <dbReference type="ChEBI" id="CHEBI:57379"/>
        <dbReference type="ChEBI" id="CHEBI:74151"/>
        <dbReference type="EC" id="2.3.1.225"/>
    </reaction>
</comment>
<dbReference type="InterPro" id="IPR036770">
    <property type="entry name" value="Ankyrin_rpt-contain_sf"/>
</dbReference>
<dbReference type="InterPro" id="IPR002110">
    <property type="entry name" value="Ankyrin_rpt"/>
</dbReference>
<dbReference type="SUPFAM" id="SSF48403">
    <property type="entry name" value="Ankyrin repeat"/>
    <property type="match status" value="1"/>
</dbReference>
<feature type="compositionally biased region" description="Low complexity" evidence="9">
    <location>
        <begin position="41"/>
        <end position="60"/>
    </location>
</feature>
<dbReference type="PROSITE" id="PS50297">
    <property type="entry name" value="ANK_REP_REGION"/>
    <property type="match status" value="3"/>
</dbReference>
<keyword evidence="3" id="KW-0677">Repeat</keyword>
<dbReference type="GeneID" id="31366581"/>
<evidence type="ECO:0000313" key="11">
    <source>
        <dbReference type="EMBL" id="EFA75606.1"/>
    </source>
</evidence>
<name>D3BSZ1_HETP5</name>
<dbReference type="AlphaFoldDB" id="D3BSZ1"/>
<dbReference type="EMBL" id="ADBJ01000054">
    <property type="protein sequence ID" value="EFA75606.1"/>
    <property type="molecule type" value="Genomic_DNA"/>
</dbReference>
<evidence type="ECO:0000259" key="10">
    <source>
        <dbReference type="Pfam" id="PF01529"/>
    </source>
</evidence>
<evidence type="ECO:0000256" key="4">
    <source>
        <dbReference type="ARBA" id="ARBA00022989"/>
    </source>
</evidence>
<feature type="transmembrane region" description="Helical" evidence="8">
    <location>
        <begin position="478"/>
        <end position="496"/>
    </location>
</feature>
<keyword evidence="6 8" id="KW-0472">Membrane</keyword>
<dbReference type="EC" id="2.3.1.225" evidence="8"/>
<feature type="transmembrane region" description="Helical" evidence="8">
    <location>
        <begin position="623"/>
        <end position="642"/>
    </location>
</feature>
<feature type="repeat" description="ANK" evidence="7">
    <location>
        <begin position="231"/>
        <end position="263"/>
    </location>
</feature>
<dbReference type="GO" id="GO:0016020">
    <property type="term" value="C:membrane"/>
    <property type="evidence" value="ECO:0007669"/>
    <property type="project" value="UniProtKB-SubCell"/>
</dbReference>
<evidence type="ECO:0000256" key="1">
    <source>
        <dbReference type="ARBA" id="ARBA00004141"/>
    </source>
</evidence>
<dbReference type="PANTHER" id="PTHR24161:SF85">
    <property type="entry name" value="PALMITOYLTRANSFERASE HIP14"/>
    <property type="match status" value="1"/>
</dbReference>
<comment type="caution">
    <text evidence="11">The sequence shown here is derived from an EMBL/GenBank/DDBJ whole genome shotgun (WGS) entry which is preliminary data.</text>
</comment>
<evidence type="ECO:0000256" key="3">
    <source>
        <dbReference type="ARBA" id="ARBA00022737"/>
    </source>
</evidence>
<evidence type="ECO:0000256" key="9">
    <source>
        <dbReference type="SAM" id="MobiDB-lite"/>
    </source>
</evidence>
<evidence type="ECO:0000256" key="5">
    <source>
        <dbReference type="ARBA" id="ARBA00023043"/>
    </source>
</evidence>
<dbReference type="GO" id="GO:0019706">
    <property type="term" value="F:protein-cysteine S-palmitoyltransferase activity"/>
    <property type="evidence" value="ECO:0007669"/>
    <property type="project" value="UniProtKB-EC"/>
</dbReference>
<reference evidence="11 12" key="1">
    <citation type="journal article" date="2011" name="Genome Res.">
        <title>Phylogeny-wide analysis of social amoeba genomes highlights ancient origins for complex intercellular communication.</title>
        <authorList>
            <person name="Heidel A.J."/>
            <person name="Lawal H.M."/>
            <person name="Felder M."/>
            <person name="Schilde C."/>
            <person name="Helps N.R."/>
            <person name="Tunggal B."/>
            <person name="Rivero F."/>
            <person name="John U."/>
            <person name="Schleicher M."/>
            <person name="Eichinger L."/>
            <person name="Platzer M."/>
            <person name="Noegel A.A."/>
            <person name="Schaap P."/>
            <person name="Gloeckner G."/>
        </authorList>
    </citation>
    <scope>NUCLEOTIDE SEQUENCE [LARGE SCALE GENOMIC DNA]</scope>
    <source>
        <strain evidence="12">ATCC 26659 / Pp 5 / PN500</strain>
    </source>
</reference>